<accession>A0A8J7S424</accession>
<keyword evidence="2" id="KW-1003">Cell membrane</keyword>
<sequence length="203" mass="21617">MSVAYLPLASFSFAGSITPGPNNLMLAASGANFGWRRTLPHLMGVVLGFMFMLTVVSAGLGAVIREMPTLHDILRVAGGAYLLYLAYRIATAAPAKSDGRGKPLTFLEASLFQWLNPKAWAMALTMPASFMAPDPAGGTLDLAVDVGMMLAIHGPISLACVATWTLFGIAIGRFLAEGNRRLWFNRAMAALLVVTVYWIVAPG</sequence>
<dbReference type="RefSeq" id="WP_210682927.1">
    <property type="nucleotide sequence ID" value="NZ_JAGMWN010000007.1"/>
</dbReference>
<evidence type="ECO:0000256" key="6">
    <source>
        <dbReference type="SAM" id="Phobius"/>
    </source>
</evidence>
<keyword evidence="5 6" id="KW-0472">Membrane</keyword>
<reference evidence="7" key="1">
    <citation type="submission" date="2021-04" db="EMBL/GenBank/DDBJ databases">
        <authorList>
            <person name="Zhang D.-C."/>
        </authorList>
    </citation>
    <scope>NUCLEOTIDE SEQUENCE</scope>
    <source>
        <strain evidence="7">CGMCC 1.15697</strain>
    </source>
</reference>
<feature type="transmembrane region" description="Helical" evidence="6">
    <location>
        <begin position="43"/>
        <end position="64"/>
    </location>
</feature>
<evidence type="ECO:0000256" key="3">
    <source>
        <dbReference type="ARBA" id="ARBA00022692"/>
    </source>
</evidence>
<keyword evidence="4 6" id="KW-1133">Transmembrane helix</keyword>
<protein>
    <submittedName>
        <fullName evidence="7">LysE family translocator</fullName>
    </submittedName>
</protein>
<dbReference type="GO" id="GO:0015171">
    <property type="term" value="F:amino acid transmembrane transporter activity"/>
    <property type="evidence" value="ECO:0007669"/>
    <property type="project" value="TreeGrafter"/>
</dbReference>
<keyword evidence="3 6" id="KW-0812">Transmembrane</keyword>
<dbReference type="InterPro" id="IPR001123">
    <property type="entry name" value="LeuE-type"/>
</dbReference>
<evidence type="ECO:0000256" key="5">
    <source>
        <dbReference type="ARBA" id="ARBA00023136"/>
    </source>
</evidence>
<gene>
    <name evidence="7" type="ORF">KAJ83_15085</name>
</gene>
<dbReference type="GO" id="GO:0005886">
    <property type="term" value="C:plasma membrane"/>
    <property type="evidence" value="ECO:0007669"/>
    <property type="project" value="UniProtKB-SubCell"/>
</dbReference>
<dbReference type="PANTHER" id="PTHR30086">
    <property type="entry name" value="ARGININE EXPORTER PROTEIN ARGO"/>
    <property type="match status" value="1"/>
</dbReference>
<comment type="caution">
    <text evidence="7">The sequence shown here is derived from an EMBL/GenBank/DDBJ whole genome shotgun (WGS) entry which is preliminary data.</text>
</comment>
<comment type="subcellular location">
    <subcellularLocation>
        <location evidence="1">Cell membrane</location>
        <topology evidence="1">Multi-pass membrane protein</topology>
    </subcellularLocation>
</comment>
<organism evidence="7 8">
    <name type="scientific">Marivibrio halodurans</name>
    <dbReference type="NCBI Taxonomy" id="2039722"/>
    <lineage>
        <taxon>Bacteria</taxon>
        <taxon>Pseudomonadati</taxon>
        <taxon>Pseudomonadota</taxon>
        <taxon>Alphaproteobacteria</taxon>
        <taxon>Rhodospirillales</taxon>
        <taxon>Rhodospirillaceae</taxon>
        <taxon>Marivibrio</taxon>
    </lineage>
</organism>
<dbReference type="PANTHER" id="PTHR30086:SF20">
    <property type="entry name" value="ARGININE EXPORTER PROTEIN ARGO-RELATED"/>
    <property type="match status" value="1"/>
</dbReference>
<dbReference type="EMBL" id="JAGMWN010000007">
    <property type="protein sequence ID" value="MBP5858344.1"/>
    <property type="molecule type" value="Genomic_DNA"/>
</dbReference>
<evidence type="ECO:0000256" key="4">
    <source>
        <dbReference type="ARBA" id="ARBA00022989"/>
    </source>
</evidence>
<dbReference type="AlphaFoldDB" id="A0A8J7S424"/>
<name>A0A8J7S424_9PROT</name>
<dbReference type="Pfam" id="PF01810">
    <property type="entry name" value="LysE"/>
    <property type="match status" value="1"/>
</dbReference>
<proteinExistence type="predicted"/>
<feature type="transmembrane region" description="Helical" evidence="6">
    <location>
        <begin position="150"/>
        <end position="171"/>
    </location>
</feature>
<evidence type="ECO:0000313" key="7">
    <source>
        <dbReference type="EMBL" id="MBP5858344.1"/>
    </source>
</evidence>
<feature type="transmembrane region" description="Helical" evidence="6">
    <location>
        <begin position="183"/>
        <end position="200"/>
    </location>
</feature>
<dbReference type="GO" id="GO:0033228">
    <property type="term" value="P:cysteine export across plasma membrane"/>
    <property type="evidence" value="ECO:0007669"/>
    <property type="project" value="TreeGrafter"/>
</dbReference>
<dbReference type="Proteomes" id="UP000672602">
    <property type="component" value="Unassembled WGS sequence"/>
</dbReference>
<feature type="transmembrane region" description="Helical" evidence="6">
    <location>
        <begin position="76"/>
        <end position="95"/>
    </location>
</feature>
<evidence type="ECO:0000256" key="2">
    <source>
        <dbReference type="ARBA" id="ARBA00022475"/>
    </source>
</evidence>
<evidence type="ECO:0000313" key="8">
    <source>
        <dbReference type="Proteomes" id="UP000672602"/>
    </source>
</evidence>
<keyword evidence="8" id="KW-1185">Reference proteome</keyword>
<evidence type="ECO:0000256" key="1">
    <source>
        <dbReference type="ARBA" id="ARBA00004651"/>
    </source>
</evidence>